<organism evidence="2 3">
    <name type="scientific">Ramlibacter pinisoli</name>
    <dbReference type="NCBI Taxonomy" id="2682844"/>
    <lineage>
        <taxon>Bacteria</taxon>
        <taxon>Pseudomonadati</taxon>
        <taxon>Pseudomonadota</taxon>
        <taxon>Betaproteobacteria</taxon>
        <taxon>Burkholderiales</taxon>
        <taxon>Comamonadaceae</taxon>
        <taxon>Ramlibacter</taxon>
    </lineage>
</organism>
<dbReference type="AlphaFoldDB" id="A0A6N8IV78"/>
<feature type="chain" id="PRO_5026701160" description="Sn-glycerol-3-phosphate transporter" evidence="1">
    <location>
        <begin position="20"/>
        <end position="156"/>
    </location>
</feature>
<evidence type="ECO:0000256" key="1">
    <source>
        <dbReference type="SAM" id="SignalP"/>
    </source>
</evidence>
<dbReference type="EMBL" id="WSEL01000009">
    <property type="protein sequence ID" value="MVQ30854.1"/>
    <property type="molecule type" value="Genomic_DNA"/>
</dbReference>
<feature type="signal peptide" evidence="1">
    <location>
        <begin position="1"/>
        <end position="19"/>
    </location>
</feature>
<protein>
    <recommendedName>
        <fullName evidence="4">Sn-glycerol-3-phosphate transporter</fullName>
    </recommendedName>
</protein>
<evidence type="ECO:0000313" key="3">
    <source>
        <dbReference type="Proteomes" id="UP000469385"/>
    </source>
</evidence>
<keyword evidence="3" id="KW-1185">Reference proteome</keyword>
<dbReference type="Proteomes" id="UP000469385">
    <property type="component" value="Unassembled WGS sequence"/>
</dbReference>
<accession>A0A6N8IV78</accession>
<dbReference type="RefSeq" id="WP_157398962.1">
    <property type="nucleotide sequence ID" value="NZ_WSEL01000009.1"/>
</dbReference>
<gene>
    <name evidence="2" type="ORF">GON04_15445</name>
</gene>
<keyword evidence="1" id="KW-0732">Signal</keyword>
<proteinExistence type="predicted"/>
<evidence type="ECO:0000313" key="2">
    <source>
        <dbReference type="EMBL" id="MVQ30854.1"/>
    </source>
</evidence>
<name>A0A6N8IV78_9BURK</name>
<evidence type="ECO:0008006" key="4">
    <source>
        <dbReference type="Google" id="ProtNLM"/>
    </source>
</evidence>
<sequence>MRIHHALLAILLLPLAASAGYDPEGLQLRISPYTLHFSDSPEHKDAMGVSLARVRSDGWMFGGAAFRNSFGQPCVYAFGGREYQNPFGWADTYWSWTAGIVYGYKPPYDNKVPLNKNGFSPVIVPSLGYRLRPDLAVEVGMLGTSGLTFSVVMNLR</sequence>
<reference evidence="2 3" key="1">
    <citation type="submission" date="2019-12" db="EMBL/GenBank/DDBJ databases">
        <authorList>
            <person name="Huq M.A."/>
        </authorList>
    </citation>
    <scope>NUCLEOTIDE SEQUENCE [LARGE SCALE GENOMIC DNA]</scope>
    <source>
        <strain evidence="2 3">MAH-25</strain>
    </source>
</reference>
<comment type="caution">
    <text evidence="2">The sequence shown here is derived from an EMBL/GenBank/DDBJ whole genome shotgun (WGS) entry which is preliminary data.</text>
</comment>